<gene>
    <name evidence="3" type="ORF">EHS19_09645</name>
</gene>
<protein>
    <submittedName>
        <fullName evidence="3">PASTA domain-containing protein</fullName>
    </submittedName>
</protein>
<dbReference type="InterPro" id="IPR005543">
    <property type="entry name" value="PASTA_dom"/>
</dbReference>
<evidence type="ECO:0000259" key="2">
    <source>
        <dbReference type="PROSITE" id="PS51178"/>
    </source>
</evidence>
<dbReference type="EMBL" id="RQSP01000054">
    <property type="protein sequence ID" value="KAB5604809.1"/>
    <property type="molecule type" value="Genomic_DNA"/>
</dbReference>
<dbReference type="AlphaFoldDB" id="A0A5N5RD09"/>
<evidence type="ECO:0000313" key="3">
    <source>
        <dbReference type="EMBL" id="KAB5604809.1"/>
    </source>
</evidence>
<dbReference type="Gene3D" id="3.30.10.20">
    <property type="match status" value="1"/>
</dbReference>
<proteinExistence type="predicted"/>
<dbReference type="Pfam" id="PF03793">
    <property type="entry name" value="PASTA"/>
    <property type="match status" value="1"/>
</dbReference>
<evidence type="ECO:0000313" key="4">
    <source>
        <dbReference type="Proteomes" id="UP000326336"/>
    </source>
</evidence>
<keyword evidence="1" id="KW-0472">Membrane</keyword>
<evidence type="ECO:0000256" key="1">
    <source>
        <dbReference type="SAM" id="Phobius"/>
    </source>
</evidence>
<dbReference type="OrthoDB" id="3240505at2"/>
<organism evidence="3 4">
    <name type="scientific">Bifidobacterium jacchi</name>
    <dbReference type="NCBI Taxonomy" id="2490545"/>
    <lineage>
        <taxon>Bacteria</taxon>
        <taxon>Bacillati</taxon>
        <taxon>Actinomycetota</taxon>
        <taxon>Actinomycetes</taxon>
        <taxon>Bifidobacteriales</taxon>
        <taxon>Bifidobacteriaceae</taxon>
        <taxon>Bifidobacterium</taxon>
    </lineage>
</organism>
<keyword evidence="4" id="KW-1185">Reference proteome</keyword>
<keyword evidence="1" id="KW-1133">Transmembrane helix</keyword>
<feature type="domain" description="PASTA" evidence="2">
    <location>
        <begin position="287"/>
        <end position="352"/>
    </location>
</feature>
<keyword evidence="1" id="KW-0812">Transmembrane</keyword>
<accession>A0A5N5RD09</accession>
<reference evidence="3 4" key="1">
    <citation type="journal article" date="2019" name="Int. J. Syst. Evol. Microbiol.">
        <title>Bifidobacterium jacchi sp. nov., isolated from the faeces of a baby common marmoset (Callithrix jacchus).</title>
        <authorList>
            <person name="Modesto M."/>
            <person name="Watanabe K."/>
            <person name="Arita M."/>
            <person name="Satti M."/>
            <person name="Oki K."/>
            <person name="Sciavilla P."/>
            <person name="Patavino C."/>
            <person name="Camma C."/>
            <person name="Michelini S."/>
            <person name="Sgorbati B."/>
            <person name="Mattarelli P."/>
        </authorList>
    </citation>
    <scope>NUCLEOTIDE SEQUENCE [LARGE SCALE GENOMIC DNA]</scope>
    <source>
        <strain evidence="3 4">MRM 9.3</strain>
    </source>
</reference>
<dbReference type="CDD" id="cd06577">
    <property type="entry name" value="PASTA_pknB"/>
    <property type="match status" value="1"/>
</dbReference>
<dbReference type="Proteomes" id="UP000326336">
    <property type="component" value="Unassembled WGS sequence"/>
</dbReference>
<dbReference type="SMART" id="SM00740">
    <property type="entry name" value="PASTA"/>
    <property type="match status" value="1"/>
</dbReference>
<dbReference type="PROSITE" id="PS51178">
    <property type="entry name" value="PASTA"/>
    <property type="match status" value="1"/>
</dbReference>
<name>A0A5N5RD09_9BIFI</name>
<feature type="transmembrane region" description="Helical" evidence="1">
    <location>
        <begin position="99"/>
        <end position="126"/>
    </location>
</feature>
<comment type="caution">
    <text evidence="3">The sequence shown here is derived from an EMBL/GenBank/DDBJ whole genome shotgun (WGS) entry which is preliminary data.</text>
</comment>
<sequence>MSHELCLMGQIGEEPAMQCPRCHTANNDGARHCAQCGSPLVGFPSQPPLPSHTVTIAEVPPVPMPSIPPVPPVPMGGASAQVRAADASQTMQRGTRFRWAMFVAGVLVACMISVGGVVLTHHLGWWGEREIPVVSPSAGGDVDIKAEQAASTLKEHDIATKIVKEYSAHRKTTFIGMRDEQGIAIKSGDRIGRDEVVTVRESLGPGVPKGTVGQSRDKAETVAKSMRVPVHVKTVTLLDSGKTKPGTVIASEPADGQPVVDESKGIYLAVVGDDGADADTGSDNAAGESTVPIDLVGMSPADARRRLESKGYQVIVKPRFSSKRYLNKVAASDPAAGERIPDGGLITLYYGVGADKMWDVFTLPASGNMPDTQRGVGDFVAGRYCTIDGDCLTLDVKAGYTLDYNDDIVVNGGAVPLSACANIQAPCPTPKEGAEAERAGYGYRFIMNRNWGMFEMLPHSDLAGYYCGDTPASFNGVGQECVNGQLKSWDELPNGANTKISGARYEMGDFYVYFTVGSQIDKLEASGYFDKDELADAAKDKPVDRDRPFILVRDKTRYSTTTQEIGGGYVGGNPFIPGSSSLKSTMVPMKPAPSNSSVYYLEEGVDALDWDALPDAKATSAEAESSAHRDYSVEEITKAADRDNFAPIAGTYCTKDDSCVSLDAKGVIRGVSGGGKSFKTTRLTADRRKSQWMTYVKGQPGYYIDLEGPESDYVCGVPDKGRIRGLRACLNEGAPESSFVERPISVLYIFKNTKLEPYSDMSPFDRAQGNRGAFDTSRPCLYFMGWHMNPAPNSETAYYLRE</sequence>